<dbReference type="Proteomes" id="UP000249393">
    <property type="component" value="Unassembled WGS sequence"/>
</dbReference>
<dbReference type="GO" id="GO:0016787">
    <property type="term" value="F:hydrolase activity"/>
    <property type="evidence" value="ECO:0007669"/>
    <property type="project" value="InterPro"/>
</dbReference>
<dbReference type="Pfam" id="PF01738">
    <property type="entry name" value="DLH"/>
    <property type="match status" value="1"/>
</dbReference>
<dbReference type="InterPro" id="IPR051049">
    <property type="entry name" value="Dienelactone_hydrolase-like"/>
</dbReference>
<evidence type="ECO:0000313" key="2">
    <source>
        <dbReference type="EMBL" id="PZR35053.1"/>
    </source>
</evidence>
<dbReference type="Gene3D" id="3.40.50.1820">
    <property type="entry name" value="alpha/beta hydrolase"/>
    <property type="match status" value="1"/>
</dbReference>
<proteinExistence type="predicted"/>
<gene>
    <name evidence="2" type="ORF">DI526_08240</name>
</gene>
<dbReference type="PANTHER" id="PTHR46623:SF10">
    <property type="entry name" value="CARBOXYMETHYLENEBUTENOLIDASE HOMOLOG"/>
    <property type="match status" value="1"/>
</dbReference>
<comment type="caution">
    <text evidence="2">The sequence shown here is derived from an EMBL/GenBank/DDBJ whole genome shotgun (WGS) entry which is preliminary data.</text>
</comment>
<name>A0A2W5VB48_9CAUL</name>
<protein>
    <recommendedName>
        <fullName evidence="1">Dienelactone hydrolase domain-containing protein</fullName>
    </recommendedName>
</protein>
<evidence type="ECO:0000259" key="1">
    <source>
        <dbReference type="Pfam" id="PF01738"/>
    </source>
</evidence>
<dbReference type="SUPFAM" id="SSF53474">
    <property type="entry name" value="alpha/beta-Hydrolases"/>
    <property type="match status" value="1"/>
</dbReference>
<feature type="domain" description="Dienelactone hydrolase" evidence="1">
    <location>
        <begin position="26"/>
        <end position="250"/>
    </location>
</feature>
<organism evidence="2 3">
    <name type="scientific">Caulobacter segnis</name>
    <dbReference type="NCBI Taxonomy" id="88688"/>
    <lineage>
        <taxon>Bacteria</taxon>
        <taxon>Pseudomonadati</taxon>
        <taxon>Pseudomonadota</taxon>
        <taxon>Alphaproteobacteria</taxon>
        <taxon>Caulobacterales</taxon>
        <taxon>Caulobacteraceae</taxon>
        <taxon>Caulobacter</taxon>
    </lineage>
</organism>
<dbReference type="EMBL" id="QFQZ01000019">
    <property type="protein sequence ID" value="PZR35053.1"/>
    <property type="molecule type" value="Genomic_DNA"/>
</dbReference>
<accession>A0A2W5VB48</accession>
<evidence type="ECO:0000313" key="3">
    <source>
        <dbReference type="Proteomes" id="UP000249393"/>
    </source>
</evidence>
<dbReference type="PANTHER" id="PTHR46623">
    <property type="entry name" value="CARBOXYMETHYLENEBUTENOLIDASE-RELATED"/>
    <property type="match status" value="1"/>
</dbReference>
<sequence>MTITAYSLDIATPSGTMPVHGVHPAAKPAHAWPLVVMFMDVNGVRSELKAFAERYAREGFNVVLPDLYYRFGENISFDARTPVHERPQPEIDRLVALMTALTDDLVIEDAVALVEGLRTAGKTAEGLVGCVGYCMGGRHVLRVMCERPDLFFAGAAHFPTYAVTDQPDAPYRRLGQARGPIYIALGGSDQLMPADQIATLRHAVEALDQDIELVVHPGAGHAYAFPERPSTYQPEAAEQDWAKSFLLFAKLRDRFAADLAGPAPSQA</sequence>
<dbReference type="AlphaFoldDB" id="A0A2W5VB48"/>
<dbReference type="InterPro" id="IPR029058">
    <property type="entry name" value="AB_hydrolase_fold"/>
</dbReference>
<reference evidence="2 3" key="1">
    <citation type="submission" date="2017-08" db="EMBL/GenBank/DDBJ databases">
        <title>Infants hospitalized years apart are colonized by the same room-sourced microbial strains.</title>
        <authorList>
            <person name="Brooks B."/>
            <person name="Olm M.R."/>
            <person name="Firek B.A."/>
            <person name="Baker R."/>
            <person name="Thomas B.C."/>
            <person name="Morowitz M.J."/>
            <person name="Banfield J.F."/>
        </authorList>
    </citation>
    <scope>NUCLEOTIDE SEQUENCE [LARGE SCALE GENOMIC DNA]</scope>
    <source>
        <strain evidence="2">S2_003_000_R2_4</strain>
    </source>
</reference>
<dbReference type="RefSeq" id="WP_304276456.1">
    <property type="nucleotide sequence ID" value="NZ_QFQZ01000019.1"/>
</dbReference>
<dbReference type="InterPro" id="IPR002925">
    <property type="entry name" value="Dienelactn_hydro"/>
</dbReference>